<dbReference type="Proteomes" id="UP001286313">
    <property type="component" value="Unassembled WGS sequence"/>
</dbReference>
<accession>A0AAE1BIU7</accession>
<name>A0AAE1BIU7_PETCI</name>
<organism evidence="1 2">
    <name type="scientific">Petrolisthes cinctipes</name>
    <name type="common">Flat porcelain crab</name>
    <dbReference type="NCBI Taxonomy" id="88211"/>
    <lineage>
        <taxon>Eukaryota</taxon>
        <taxon>Metazoa</taxon>
        <taxon>Ecdysozoa</taxon>
        <taxon>Arthropoda</taxon>
        <taxon>Crustacea</taxon>
        <taxon>Multicrustacea</taxon>
        <taxon>Malacostraca</taxon>
        <taxon>Eumalacostraca</taxon>
        <taxon>Eucarida</taxon>
        <taxon>Decapoda</taxon>
        <taxon>Pleocyemata</taxon>
        <taxon>Anomura</taxon>
        <taxon>Galatheoidea</taxon>
        <taxon>Porcellanidae</taxon>
        <taxon>Petrolisthes</taxon>
    </lineage>
</organism>
<protein>
    <submittedName>
        <fullName evidence="1">Uncharacterized protein</fullName>
    </submittedName>
</protein>
<proteinExistence type="predicted"/>
<evidence type="ECO:0000313" key="1">
    <source>
        <dbReference type="EMBL" id="KAK3851328.1"/>
    </source>
</evidence>
<keyword evidence="2" id="KW-1185">Reference proteome</keyword>
<reference evidence="1" key="1">
    <citation type="submission" date="2023-10" db="EMBL/GenBank/DDBJ databases">
        <title>Genome assemblies of two species of porcelain crab, Petrolisthes cinctipes and Petrolisthes manimaculis (Anomura: Porcellanidae).</title>
        <authorList>
            <person name="Angst P."/>
        </authorList>
    </citation>
    <scope>NUCLEOTIDE SEQUENCE</scope>
    <source>
        <strain evidence="1">PB745_01</strain>
        <tissue evidence="1">Gill</tissue>
    </source>
</reference>
<dbReference type="AlphaFoldDB" id="A0AAE1BIU7"/>
<evidence type="ECO:0000313" key="2">
    <source>
        <dbReference type="Proteomes" id="UP001286313"/>
    </source>
</evidence>
<dbReference type="EMBL" id="JAWQEG010007949">
    <property type="protein sequence ID" value="KAK3851328.1"/>
    <property type="molecule type" value="Genomic_DNA"/>
</dbReference>
<comment type="caution">
    <text evidence="1">The sequence shown here is derived from an EMBL/GenBank/DDBJ whole genome shotgun (WGS) entry which is preliminary data.</text>
</comment>
<sequence>MEGRGGGEEERSCHCGLTRLYVTPYQRHPLPTSPPTNVTPYQRHPLPLALNPYHCLYPYHRLSTLTTVPNPCHIPSTPTNHIPSTPTTVHNPYHPHSLYPYHCSYNPNHCP</sequence>
<gene>
    <name evidence="1" type="ORF">Pcinc_042017</name>
</gene>